<sequence>MQRVKSAANFQKNSSRKIGRQAKGTKSPNLADAVVMCYNPVTKKKATVIARPKILR</sequence>
<evidence type="ECO:0000256" key="1">
    <source>
        <dbReference type="SAM" id="MobiDB-lite"/>
    </source>
</evidence>
<name>A0A7Z0MPU9_9GAMM</name>
<feature type="region of interest" description="Disordered" evidence="1">
    <location>
        <begin position="1"/>
        <end position="26"/>
    </location>
</feature>
<proteinExistence type="predicted"/>
<protein>
    <submittedName>
        <fullName evidence="2">Uncharacterized protein</fullName>
    </submittedName>
</protein>
<evidence type="ECO:0000313" key="3">
    <source>
        <dbReference type="Proteomes" id="UP000537890"/>
    </source>
</evidence>
<comment type="caution">
    <text evidence="2">The sequence shown here is derived from an EMBL/GenBank/DDBJ whole genome shotgun (WGS) entry which is preliminary data.</text>
</comment>
<organism evidence="2 3">
    <name type="scientific">Candidatus Methanofishera endochildressiae</name>
    <dbReference type="NCBI Taxonomy" id="2738884"/>
    <lineage>
        <taxon>Bacteria</taxon>
        <taxon>Pseudomonadati</taxon>
        <taxon>Pseudomonadota</taxon>
        <taxon>Gammaproteobacteria</taxon>
        <taxon>Candidatus Methanofishera</taxon>
    </lineage>
</organism>
<accession>A0A7Z0MPU9</accession>
<reference evidence="2 3" key="1">
    <citation type="submission" date="2020-05" db="EMBL/GenBank/DDBJ databases">
        <title>Horizontal transmission and recombination maintain forever young bacterial symbiont genomes.</title>
        <authorList>
            <person name="Russell S.L."/>
            <person name="Pepper-Tunick E."/>
            <person name="Svedberg J."/>
            <person name="Byrne A."/>
            <person name="Ruelas Castillo J."/>
            <person name="Vollmers C."/>
            <person name="Beinart R.A."/>
            <person name="Corbett-Detig R."/>
        </authorList>
    </citation>
    <scope>NUCLEOTIDE SEQUENCE [LARGE SCALE GENOMIC DNA]</scope>
    <source>
        <strain evidence="2">4727-3</strain>
    </source>
</reference>
<dbReference type="EMBL" id="JACCHS010000207">
    <property type="protein sequence ID" value="NYT47686.1"/>
    <property type="molecule type" value="Genomic_DNA"/>
</dbReference>
<gene>
    <name evidence="2" type="ORF">H0A75_09205</name>
</gene>
<dbReference type="AlphaFoldDB" id="A0A7Z0MPU9"/>
<dbReference type="Proteomes" id="UP000537890">
    <property type="component" value="Unassembled WGS sequence"/>
</dbReference>
<evidence type="ECO:0000313" key="2">
    <source>
        <dbReference type="EMBL" id="NYT47686.1"/>
    </source>
</evidence>